<dbReference type="AlphaFoldDB" id="A0AA38LT85"/>
<sequence>MSSSAQPSSLLLFTSSQAPLPTRYPHPHKPRFVIPPLVHRTLHNALDAKPADGSDSNGDTSAPGFQVDQGCLILPHPDSMVKHDLPPSSRTPTPPSEAVNHADTNVVNDAVHSEGDMELTLKLHLVGSSSAEERTRWVDEALSTLSTYKGLGAGSVDTLLVGWKGVDYKGKKTAVSEFFGCGAEGLEGGGGAEASEEVEEEVRDSWGRIVEALKGEGEQRVKRLGTMYLPLGVLQRLTTGNGKVQKPEINMLDTPDCHHLPKEYSGFAKEHAVELWAGGGGEGADPLPDAELHNLLQEFASPLGLKSISDLIPLRADQLKYDLASPSSVQPGVQVKWVLGYTVLSKARNVVKDRGYVISATL</sequence>
<gene>
    <name evidence="2" type="ORF">MKK02DRAFT_28223</name>
</gene>
<dbReference type="GO" id="GO:0017109">
    <property type="term" value="C:glutamate-cysteine ligase complex"/>
    <property type="evidence" value="ECO:0007669"/>
    <property type="project" value="TreeGrafter"/>
</dbReference>
<protein>
    <submittedName>
        <fullName evidence="2">Uncharacterized protein</fullName>
    </submittedName>
</protein>
<feature type="region of interest" description="Disordered" evidence="1">
    <location>
        <begin position="47"/>
        <end position="67"/>
    </location>
</feature>
<dbReference type="InterPro" id="IPR032963">
    <property type="entry name" value="Gclm"/>
</dbReference>
<proteinExistence type="predicted"/>
<dbReference type="GO" id="GO:0006750">
    <property type="term" value="P:glutathione biosynthetic process"/>
    <property type="evidence" value="ECO:0007669"/>
    <property type="project" value="InterPro"/>
</dbReference>
<dbReference type="RefSeq" id="XP_052944262.1">
    <property type="nucleotide sequence ID" value="XM_053087513.1"/>
</dbReference>
<dbReference type="EMBL" id="JAKWFO010000007">
    <property type="protein sequence ID" value="KAI9634485.1"/>
    <property type="molecule type" value="Genomic_DNA"/>
</dbReference>
<reference evidence="2" key="1">
    <citation type="journal article" date="2022" name="G3 (Bethesda)">
        <title>High quality genome of the basidiomycete yeast Dioszegia hungarica PDD-24b-2 isolated from cloud water.</title>
        <authorList>
            <person name="Jarrige D."/>
            <person name="Haridas S."/>
            <person name="Bleykasten-Grosshans C."/>
            <person name="Joly M."/>
            <person name="Nadalig T."/>
            <person name="Sancelme M."/>
            <person name="Vuilleumier S."/>
            <person name="Grigoriev I.V."/>
            <person name="Amato P."/>
            <person name="Bringel F."/>
        </authorList>
    </citation>
    <scope>NUCLEOTIDE SEQUENCE</scope>
    <source>
        <strain evidence="2">PDD-24b-2</strain>
    </source>
</reference>
<comment type="caution">
    <text evidence="2">The sequence shown here is derived from an EMBL/GenBank/DDBJ whole genome shotgun (WGS) entry which is preliminary data.</text>
</comment>
<dbReference type="Proteomes" id="UP001164286">
    <property type="component" value="Unassembled WGS sequence"/>
</dbReference>
<dbReference type="GO" id="GO:0030234">
    <property type="term" value="F:enzyme regulator activity"/>
    <property type="evidence" value="ECO:0007669"/>
    <property type="project" value="TreeGrafter"/>
</dbReference>
<keyword evidence="3" id="KW-1185">Reference proteome</keyword>
<evidence type="ECO:0000313" key="3">
    <source>
        <dbReference type="Proteomes" id="UP001164286"/>
    </source>
</evidence>
<organism evidence="2 3">
    <name type="scientific">Dioszegia hungarica</name>
    <dbReference type="NCBI Taxonomy" id="4972"/>
    <lineage>
        <taxon>Eukaryota</taxon>
        <taxon>Fungi</taxon>
        <taxon>Dikarya</taxon>
        <taxon>Basidiomycota</taxon>
        <taxon>Agaricomycotina</taxon>
        <taxon>Tremellomycetes</taxon>
        <taxon>Tremellales</taxon>
        <taxon>Bulleribasidiaceae</taxon>
        <taxon>Dioszegia</taxon>
    </lineage>
</organism>
<dbReference type="PANTHER" id="PTHR13295">
    <property type="entry name" value="GLUTAMATE CYSTEINE LIGASE REGULATORY SUBUNIT"/>
    <property type="match status" value="1"/>
</dbReference>
<dbReference type="PANTHER" id="PTHR13295:SF4">
    <property type="entry name" value="GLUTAMATE--CYSTEINE LIGASE REGULATORY SUBUNIT"/>
    <property type="match status" value="1"/>
</dbReference>
<dbReference type="GO" id="GO:0035226">
    <property type="term" value="F:glutamate-cysteine ligase catalytic subunit binding"/>
    <property type="evidence" value="ECO:0007669"/>
    <property type="project" value="InterPro"/>
</dbReference>
<dbReference type="GeneID" id="77726718"/>
<name>A0AA38LT85_9TREE</name>
<evidence type="ECO:0000256" key="1">
    <source>
        <dbReference type="SAM" id="MobiDB-lite"/>
    </source>
</evidence>
<evidence type="ECO:0000313" key="2">
    <source>
        <dbReference type="EMBL" id="KAI9634485.1"/>
    </source>
</evidence>
<accession>A0AA38LT85</accession>